<dbReference type="PANTHER" id="PTHR47706">
    <property type="entry name" value="NMRA-LIKE FAMILY PROTEIN"/>
    <property type="match status" value="1"/>
</dbReference>
<organism evidence="4 5">
    <name type="scientific">Favolaschia claudopus</name>
    <dbReference type="NCBI Taxonomy" id="2862362"/>
    <lineage>
        <taxon>Eukaryota</taxon>
        <taxon>Fungi</taxon>
        <taxon>Dikarya</taxon>
        <taxon>Basidiomycota</taxon>
        <taxon>Agaricomycotina</taxon>
        <taxon>Agaricomycetes</taxon>
        <taxon>Agaricomycetidae</taxon>
        <taxon>Agaricales</taxon>
        <taxon>Marasmiineae</taxon>
        <taxon>Mycenaceae</taxon>
        <taxon>Favolaschia</taxon>
    </lineage>
</organism>
<comment type="caution">
    <text evidence="4">The sequence shown here is derived from an EMBL/GenBank/DDBJ whole genome shotgun (WGS) entry which is preliminary data.</text>
</comment>
<dbReference type="Gene3D" id="3.90.25.10">
    <property type="entry name" value="UDP-galactose 4-epimerase, domain 1"/>
    <property type="match status" value="1"/>
</dbReference>
<evidence type="ECO:0000259" key="3">
    <source>
        <dbReference type="Pfam" id="PF05368"/>
    </source>
</evidence>
<reference evidence="4 5" key="1">
    <citation type="journal article" date="2024" name="J Genomics">
        <title>Draft genome sequencing and assembly of Favolaschia claudopus CIRM-BRFM 2984 isolated from oak limbs.</title>
        <authorList>
            <person name="Navarro D."/>
            <person name="Drula E."/>
            <person name="Chaduli D."/>
            <person name="Cazenave R."/>
            <person name="Ahrendt S."/>
            <person name="Wang J."/>
            <person name="Lipzen A."/>
            <person name="Daum C."/>
            <person name="Barry K."/>
            <person name="Grigoriev I.V."/>
            <person name="Favel A."/>
            <person name="Rosso M.N."/>
            <person name="Martin F."/>
        </authorList>
    </citation>
    <scope>NUCLEOTIDE SEQUENCE [LARGE SCALE GENOMIC DNA]</scope>
    <source>
        <strain evidence="4 5">CIRM-BRFM 2984</strain>
    </source>
</reference>
<protein>
    <submittedName>
        <fullName evidence="4">Glycoside hydrolase</fullName>
    </submittedName>
</protein>
<dbReference type="InterPro" id="IPR008030">
    <property type="entry name" value="NmrA-like"/>
</dbReference>
<evidence type="ECO:0000256" key="2">
    <source>
        <dbReference type="ARBA" id="ARBA00023002"/>
    </source>
</evidence>
<dbReference type="InterPro" id="IPR036291">
    <property type="entry name" value="NAD(P)-bd_dom_sf"/>
</dbReference>
<keyword evidence="4" id="KW-0378">Hydrolase</keyword>
<keyword evidence="2" id="KW-0560">Oxidoreductase</keyword>
<dbReference type="AlphaFoldDB" id="A0AAV9ZPY0"/>
<dbReference type="PANTHER" id="PTHR47706:SF6">
    <property type="entry name" value="NMRA-LIKE FAMILY PROTEIN (AFU_ORTHOLOGUE AFUA_6G00280)"/>
    <property type="match status" value="1"/>
</dbReference>
<keyword evidence="5" id="KW-1185">Reference proteome</keyword>
<feature type="domain" description="NmrA-like" evidence="3">
    <location>
        <begin position="3"/>
        <end position="299"/>
    </location>
</feature>
<dbReference type="GO" id="GO:0016491">
    <property type="term" value="F:oxidoreductase activity"/>
    <property type="evidence" value="ECO:0007669"/>
    <property type="project" value="UniProtKB-KW"/>
</dbReference>
<dbReference type="Pfam" id="PF05368">
    <property type="entry name" value="NmrA"/>
    <property type="match status" value="1"/>
</dbReference>
<dbReference type="Gene3D" id="3.40.50.720">
    <property type="entry name" value="NAD(P)-binding Rossmann-like Domain"/>
    <property type="match status" value="1"/>
</dbReference>
<proteinExistence type="predicted"/>
<dbReference type="InterPro" id="IPR051609">
    <property type="entry name" value="NmrA/Isoflavone_reductase-like"/>
</dbReference>
<name>A0AAV9ZPY0_9AGAR</name>
<evidence type="ECO:0000313" key="5">
    <source>
        <dbReference type="Proteomes" id="UP001362999"/>
    </source>
</evidence>
<evidence type="ECO:0000256" key="1">
    <source>
        <dbReference type="ARBA" id="ARBA00022857"/>
    </source>
</evidence>
<dbReference type="Proteomes" id="UP001362999">
    <property type="component" value="Unassembled WGS sequence"/>
</dbReference>
<keyword evidence="1" id="KW-0521">NADP</keyword>
<sequence length="322" mass="35765">MAKQKVLLLGATGHTGSSILKALLKDKSSFEVEALVRPSSAEKPEVKKLQDDLGVKIVIVDIVSAPMEDLVKVLGGIDVFISAIDAMGQASQLRLVTAAKEAGVKRFVPCAWITVCPPGGVMKLRDSKQEVYQEIWKSHVPYTIIDVGYWHQISFPTLPSGKVDYASFWPKTEIHAGGDIPNMLTDLRDIGNFVALIIKDERTLNRFVCTYSDALSENEIFAMIEEMAGEKVARKEVSASDILAMRTTASTGIAADPTNAQAQMMFYLAEYDYSKYVRGDNTPEYAKYLGYLDARELYPEFKPIGFRDFLGELLEGKVERIY</sequence>
<evidence type="ECO:0000313" key="4">
    <source>
        <dbReference type="EMBL" id="KAK6988635.1"/>
    </source>
</evidence>
<accession>A0AAV9ZPY0</accession>
<dbReference type="EMBL" id="JAWWNJ010000121">
    <property type="protein sequence ID" value="KAK6988635.1"/>
    <property type="molecule type" value="Genomic_DNA"/>
</dbReference>
<gene>
    <name evidence="4" type="ORF">R3P38DRAFT_2660554</name>
</gene>
<dbReference type="SUPFAM" id="SSF51735">
    <property type="entry name" value="NAD(P)-binding Rossmann-fold domains"/>
    <property type="match status" value="1"/>
</dbReference>
<dbReference type="GO" id="GO:0016787">
    <property type="term" value="F:hydrolase activity"/>
    <property type="evidence" value="ECO:0007669"/>
    <property type="project" value="UniProtKB-KW"/>
</dbReference>